<dbReference type="PROSITE" id="PS00086">
    <property type="entry name" value="CYTOCHROME_P450"/>
    <property type="match status" value="1"/>
</dbReference>
<dbReference type="GO" id="GO:0005506">
    <property type="term" value="F:iron ion binding"/>
    <property type="evidence" value="ECO:0007669"/>
    <property type="project" value="InterPro"/>
</dbReference>
<gene>
    <name evidence="10" type="ORF">CEY00_Acc18081</name>
</gene>
<dbReference type="CDD" id="cd11072">
    <property type="entry name" value="CYP71-like"/>
    <property type="match status" value="1"/>
</dbReference>
<dbReference type="InterPro" id="IPR001128">
    <property type="entry name" value="Cyt_P450"/>
</dbReference>
<evidence type="ECO:0000256" key="3">
    <source>
        <dbReference type="ARBA" id="ARBA00022723"/>
    </source>
</evidence>
<reference evidence="10 11" key="1">
    <citation type="submission" date="2017-07" db="EMBL/GenBank/DDBJ databases">
        <title>An improved, manually edited Actinidia chinensis var. chinensis (kiwifruit) genome highlights the challenges associated with draft genomes and gene prediction in plants.</title>
        <authorList>
            <person name="Pilkington S."/>
            <person name="Crowhurst R."/>
            <person name="Hilario E."/>
            <person name="Nardozza S."/>
            <person name="Fraser L."/>
            <person name="Peng Y."/>
            <person name="Gunaseelan K."/>
            <person name="Simpson R."/>
            <person name="Tahir J."/>
            <person name="Deroles S."/>
            <person name="Templeton K."/>
            <person name="Luo Z."/>
            <person name="Davy M."/>
            <person name="Cheng C."/>
            <person name="Mcneilage M."/>
            <person name="Scaglione D."/>
            <person name="Liu Y."/>
            <person name="Zhang Q."/>
            <person name="Datson P."/>
            <person name="De Silva N."/>
            <person name="Gardiner S."/>
            <person name="Bassett H."/>
            <person name="Chagne D."/>
            <person name="Mccallum J."/>
            <person name="Dzierzon H."/>
            <person name="Deng C."/>
            <person name="Wang Y.-Y."/>
            <person name="Barron N."/>
            <person name="Manako K."/>
            <person name="Bowen J."/>
            <person name="Foster T."/>
            <person name="Erridge Z."/>
            <person name="Tiffin H."/>
            <person name="Waite C."/>
            <person name="Davies K."/>
            <person name="Grierson E."/>
            <person name="Laing W."/>
            <person name="Kirk R."/>
            <person name="Chen X."/>
            <person name="Wood M."/>
            <person name="Montefiori M."/>
            <person name="Brummell D."/>
            <person name="Schwinn K."/>
            <person name="Catanach A."/>
            <person name="Fullerton C."/>
            <person name="Li D."/>
            <person name="Meiyalaghan S."/>
            <person name="Nieuwenhuizen N."/>
            <person name="Read N."/>
            <person name="Prakash R."/>
            <person name="Hunter D."/>
            <person name="Zhang H."/>
            <person name="Mckenzie M."/>
            <person name="Knabel M."/>
            <person name="Harris A."/>
            <person name="Allan A."/>
            <person name="Chen A."/>
            <person name="Janssen B."/>
            <person name="Plunkett B."/>
            <person name="Dwamena C."/>
            <person name="Voogd C."/>
            <person name="Leif D."/>
            <person name="Lafferty D."/>
            <person name="Souleyre E."/>
            <person name="Varkonyi-Gasic E."/>
            <person name="Gambi F."/>
            <person name="Hanley J."/>
            <person name="Yao J.-L."/>
            <person name="Cheung J."/>
            <person name="David K."/>
            <person name="Warren B."/>
            <person name="Marsh K."/>
            <person name="Snowden K."/>
            <person name="Lin-Wang K."/>
            <person name="Brian L."/>
            <person name="Martinez-Sanchez M."/>
            <person name="Wang M."/>
            <person name="Ileperuma N."/>
            <person name="Macnee N."/>
            <person name="Campin R."/>
            <person name="Mcatee P."/>
            <person name="Drummond R."/>
            <person name="Espley R."/>
            <person name="Ireland H."/>
            <person name="Wu R."/>
            <person name="Atkinson R."/>
            <person name="Karunairetnam S."/>
            <person name="Bulley S."/>
            <person name="Chunkath S."/>
            <person name="Hanley Z."/>
            <person name="Storey R."/>
            <person name="Thrimawithana A."/>
            <person name="Thomson S."/>
            <person name="David C."/>
            <person name="Testolin R."/>
        </authorList>
    </citation>
    <scope>NUCLEOTIDE SEQUENCE [LARGE SCALE GENOMIC DNA]</scope>
    <source>
        <strain evidence="11">cv. Red5</strain>
        <tissue evidence="10">Young leaf</tissue>
    </source>
</reference>
<dbReference type="Gramene" id="PSS07728">
    <property type="protein sequence ID" value="PSS07728"/>
    <property type="gene ID" value="CEY00_Acc18081"/>
</dbReference>
<evidence type="ECO:0000256" key="2">
    <source>
        <dbReference type="ARBA" id="ARBA00022617"/>
    </source>
</evidence>
<keyword evidence="9" id="KW-0812">Transmembrane</keyword>
<dbReference type="Proteomes" id="UP000241394">
    <property type="component" value="Chromosome LG16"/>
</dbReference>
<protein>
    <submittedName>
        <fullName evidence="10">Cytochrome P450 71A1 like</fullName>
    </submittedName>
</protein>
<dbReference type="EMBL" id="NKQK01000016">
    <property type="protein sequence ID" value="PSS07728.1"/>
    <property type="molecule type" value="Genomic_DNA"/>
</dbReference>
<dbReference type="SUPFAM" id="SSF48264">
    <property type="entry name" value="Cytochrome P450"/>
    <property type="match status" value="1"/>
</dbReference>
<keyword evidence="9" id="KW-1133">Transmembrane helix</keyword>
<dbReference type="InterPro" id="IPR036396">
    <property type="entry name" value="Cyt_P450_sf"/>
</dbReference>
<dbReference type="OrthoDB" id="1470350at2759"/>
<name>A0A2R6QGJ1_ACTCC</name>
<reference evidence="11" key="2">
    <citation type="journal article" date="2018" name="BMC Genomics">
        <title>A manually annotated Actinidia chinensis var. chinensis (kiwifruit) genome highlights the challenges associated with draft genomes and gene prediction in plants.</title>
        <authorList>
            <person name="Pilkington S.M."/>
            <person name="Crowhurst R."/>
            <person name="Hilario E."/>
            <person name="Nardozza S."/>
            <person name="Fraser L."/>
            <person name="Peng Y."/>
            <person name="Gunaseelan K."/>
            <person name="Simpson R."/>
            <person name="Tahir J."/>
            <person name="Deroles S.C."/>
            <person name="Templeton K."/>
            <person name="Luo Z."/>
            <person name="Davy M."/>
            <person name="Cheng C."/>
            <person name="McNeilage M."/>
            <person name="Scaglione D."/>
            <person name="Liu Y."/>
            <person name="Zhang Q."/>
            <person name="Datson P."/>
            <person name="De Silva N."/>
            <person name="Gardiner S.E."/>
            <person name="Bassett H."/>
            <person name="Chagne D."/>
            <person name="McCallum J."/>
            <person name="Dzierzon H."/>
            <person name="Deng C."/>
            <person name="Wang Y.Y."/>
            <person name="Barron L."/>
            <person name="Manako K."/>
            <person name="Bowen J."/>
            <person name="Foster T.M."/>
            <person name="Erridge Z.A."/>
            <person name="Tiffin H."/>
            <person name="Waite C.N."/>
            <person name="Davies K.M."/>
            <person name="Grierson E.P."/>
            <person name="Laing W.A."/>
            <person name="Kirk R."/>
            <person name="Chen X."/>
            <person name="Wood M."/>
            <person name="Montefiori M."/>
            <person name="Brummell D.A."/>
            <person name="Schwinn K.E."/>
            <person name="Catanach A."/>
            <person name="Fullerton C."/>
            <person name="Li D."/>
            <person name="Meiyalaghan S."/>
            <person name="Nieuwenhuizen N."/>
            <person name="Read N."/>
            <person name="Prakash R."/>
            <person name="Hunter D."/>
            <person name="Zhang H."/>
            <person name="McKenzie M."/>
            <person name="Knabel M."/>
            <person name="Harris A."/>
            <person name="Allan A.C."/>
            <person name="Gleave A."/>
            <person name="Chen A."/>
            <person name="Janssen B.J."/>
            <person name="Plunkett B."/>
            <person name="Ampomah-Dwamena C."/>
            <person name="Voogd C."/>
            <person name="Leif D."/>
            <person name="Lafferty D."/>
            <person name="Souleyre E.J.F."/>
            <person name="Varkonyi-Gasic E."/>
            <person name="Gambi F."/>
            <person name="Hanley J."/>
            <person name="Yao J.L."/>
            <person name="Cheung J."/>
            <person name="David K.M."/>
            <person name="Warren B."/>
            <person name="Marsh K."/>
            <person name="Snowden K.C."/>
            <person name="Lin-Wang K."/>
            <person name="Brian L."/>
            <person name="Martinez-Sanchez M."/>
            <person name="Wang M."/>
            <person name="Ileperuma N."/>
            <person name="Macnee N."/>
            <person name="Campin R."/>
            <person name="McAtee P."/>
            <person name="Drummond R.S.M."/>
            <person name="Espley R.V."/>
            <person name="Ireland H.S."/>
            <person name="Wu R."/>
            <person name="Atkinson R.G."/>
            <person name="Karunairetnam S."/>
            <person name="Bulley S."/>
            <person name="Chunkath S."/>
            <person name="Hanley Z."/>
            <person name="Storey R."/>
            <person name="Thrimawithana A.H."/>
            <person name="Thomson S."/>
            <person name="David C."/>
            <person name="Testolin R."/>
            <person name="Huang H."/>
            <person name="Hellens R.P."/>
            <person name="Schaffer R.J."/>
        </authorList>
    </citation>
    <scope>NUCLEOTIDE SEQUENCE [LARGE SCALE GENOMIC DNA]</scope>
    <source>
        <strain evidence="11">cv. Red5</strain>
    </source>
</reference>
<dbReference type="AlphaFoldDB" id="A0A2R6QGJ1"/>
<dbReference type="PANTHER" id="PTHR47955:SF18">
    <property type="entry name" value="CYTOCHROME P450 71A1-LIKE"/>
    <property type="match status" value="1"/>
</dbReference>
<dbReference type="GO" id="GO:0004497">
    <property type="term" value="F:monooxygenase activity"/>
    <property type="evidence" value="ECO:0007669"/>
    <property type="project" value="UniProtKB-KW"/>
</dbReference>
<dbReference type="InParanoid" id="A0A2R6QGJ1"/>
<evidence type="ECO:0000313" key="11">
    <source>
        <dbReference type="Proteomes" id="UP000241394"/>
    </source>
</evidence>
<comment type="cofactor">
    <cofactor evidence="7">
        <name>heme</name>
        <dbReference type="ChEBI" id="CHEBI:30413"/>
    </cofactor>
</comment>
<keyword evidence="4 8" id="KW-0560">Oxidoreductase</keyword>
<evidence type="ECO:0000256" key="6">
    <source>
        <dbReference type="ARBA" id="ARBA00023033"/>
    </source>
</evidence>
<dbReference type="Pfam" id="PF00067">
    <property type="entry name" value="p450"/>
    <property type="match status" value="1"/>
</dbReference>
<feature type="transmembrane region" description="Helical" evidence="9">
    <location>
        <begin position="14"/>
        <end position="36"/>
    </location>
</feature>
<proteinExistence type="inferred from homology"/>
<keyword evidence="6 8" id="KW-0503">Monooxygenase</keyword>
<dbReference type="STRING" id="1590841.A0A2R6QGJ1"/>
<evidence type="ECO:0000256" key="5">
    <source>
        <dbReference type="ARBA" id="ARBA00023004"/>
    </source>
</evidence>
<dbReference type="Gene3D" id="1.10.630.10">
    <property type="entry name" value="Cytochrome P450"/>
    <property type="match status" value="1"/>
</dbReference>
<keyword evidence="11" id="KW-1185">Reference proteome</keyword>
<dbReference type="OMA" id="NEIDQMQ"/>
<evidence type="ECO:0000256" key="8">
    <source>
        <dbReference type="RuleBase" id="RU000461"/>
    </source>
</evidence>
<sequence length="518" mass="59100">MALIPQLLERCQEFYRITLINPFFFSLLFLCLLFLLKSIKGGVKLNLPPAPPRLPIIGHIHLLGTLPYRSFKSLSKTYGPIMLLYLGRVPTLVVTSEEVAKEIMKTQDMVFVNRARPRAAETLLYGCRDIGFAPYGEYWRQMRRICVLKLLTPERVQSFHFVREEVAVELMELIRCASLNGASIKLGEMLIYTSSSIVSGCVLGRVYFGKNKKRFDELGRTATELLGGFFFGDFFPSFGWVDVLTGKVKSLNDTSEGLDALLDEMIEEHRSSKHNDDQPDKLSVIEILLQLQKEGMLDNDITQNDLKAILLDMFIGATNTTSATMEWAMTQLMKNPNKMKKAQEEVRRVVGNKMKVDHDDVDQMDYLKCVVKEILRLHPPGPFLIPRELIQSAKLKGYDIPPKTIIYINAWAIQRDPKLWDKPEEFLPERFMNNPIDFRGQDFQFIPFGSGRRGCPGISFATILIEYVLANLLYWFDWKFPGGAGVKDLDMNEVYGLVAHKKIPIELIPVLHSPISPK</sequence>
<dbReference type="PRINTS" id="PR00463">
    <property type="entry name" value="EP450I"/>
</dbReference>
<feature type="binding site" description="axial binding residue" evidence="7">
    <location>
        <position position="455"/>
    </location>
    <ligand>
        <name>heme</name>
        <dbReference type="ChEBI" id="CHEBI:30413"/>
    </ligand>
    <ligandPart>
        <name>Fe</name>
        <dbReference type="ChEBI" id="CHEBI:18248"/>
    </ligandPart>
</feature>
<dbReference type="PANTHER" id="PTHR47955">
    <property type="entry name" value="CYTOCHROME P450 FAMILY 71 PROTEIN"/>
    <property type="match status" value="1"/>
</dbReference>
<keyword evidence="5 7" id="KW-0408">Iron</keyword>
<comment type="caution">
    <text evidence="10">The sequence shown here is derived from an EMBL/GenBank/DDBJ whole genome shotgun (WGS) entry which is preliminary data.</text>
</comment>
<evidence type="ECO:0000313" key="10">
    <source>
        <dbReference type="EMBL" id="PSS07728.1"/>
    </source>
</evidence>
<evidence type="ECO:0000256" key="1">
    <source>
        <dbReference type="ARBA" id="ARBA00010617"/>
    </source>
</evidence>
<keyword evidence="9" id="KW-0472">Membrane</keyword>
<dbReference type="GO" id="GO:0016705">
    <property type="term" value="F:oxidoreductase activity, acting on paired donors, with incorporation or reduction of molecular oxygen"/>
    <property type="evidence" value="ECO:0007669"/>
    <property type="project" value="InterPro"/>
</dbReference>
<dbReference type="GO" id="GO:0020037">
    <property type="term" value="F:heme binding"/>
    <property type="evidence" value="ECO:0007669"/>
    <property type="project" value="InterPro"/>
</dbReference>
<dbReference type="FunFam" id="1.10.630.10:FF:000011">
    <property type="entry name" value="Cytochrome P450 83B1"/>
    <property type="match status" value="1"/>
</dbReference>
<evidence type="ECO:0000256" key="7">
    <source>
        <dbReference type="PIRSR" id="PIRSR602401-1"/>
    </source>
</evidence>
<dbReference type="InterPro" id="IPR002401">
    <property type="entry name" value="Cyt_P450_E_grp-I"/>
</dbReference>
<organism evidence="10 11">
    <name type="scientific">Actinidia chinensis var. chinensis</name>
    <name type="common">Chinese soft-hair kiwi</name>
    <dbReference type="NCBI Taxonomy" id="1590841"/>
    <lineage>
        <taxon>Eukaryota</taxon>
        <taxon>Viridiplantae</taxon>
        <taxon>Streptophyta</taxon>
        <taxon>Embryophyta</taxon>
        <taxon>Tracheophyta</taxon>
        <taxon>Spermatophyta</taxon>
        <taxon>Magnoliopsida</taxon>
        <taxon>eudicotyledons</taxon>
        <taxon>Gunneridae</taxon>
        <taxon>Pentapetalae</taxon>
        <taxon>asterids</taxon>
        <taxon>Ericales</taxon>
        <taxon>Actinidiaceae</taxon>
        <taxon>Actinidia</taxon>
    </lineage>
</organism>
<accession>A0A2R6QGJ1</accession>
<keyword evidence="3 7" id="KW-0479">Metal-binding</keyword>
<dbReference type="PRINTS" id="PR00385">
    <property type="entry name" value="P450"/>
</dbReference>
<evidence type="ECO:0000256" key="9">
    <source>
        <dbReference type="SAM" id="Phobius"/>
    </source>
</evidence>
<keyword evidence="2 7" id="KW-0349">Heme</keyword>
<dbReference type="InterPro" id="IPR017972">
    <property type="entry name" value="Cyt_P450_CS"/>
</dbReference>
<comment type="similarity">
    <text evidence="1 8">Belongs to the cytochrome P450 family.</text>
</comment>
<evidence type="ECO:0000256" key="4">
    <source>
        <dbReference type="ARBA" id="ARBA00023002"/>
    </source>
</evidence>